<dbReference type="SUPFAM" id="SSF69318">
    <property type="entry name" value="Integrin alpha N-terminal domain"/>
    <property type="match status" value="1"/>
</dbReference>
<dbReference type="PANTHER" id="PTHR46580">
    <property type="entry name" value="SENSOR KINASE-RELATED"/>
    <property type="match status" value="1"/>
</dbReference>
<dbReference type="AlphaFoldDB" id="A0A4U1IME6"/>
<protein>
    <submittedName>
        <fullName evidence="3">VCBS repeat-containing protein</fullName>
    </submittedName>
</protein>
<sequence>MLRLGVNFVQRRAGSTETHESTRPVNTVKTKPGVRITDSAPNLSSQGNRNDAKDEAYMGAVLGRAGRARALQWSSCPRRRGHGGDRSMRGGLRILTFAAGALGGAGCGEGVLGTGMELHSNDLPPSAGRGEVSTGSMARAQGRLRALRGRARSRRPSLAPSPRRASTNRGRRRRQRGPRRGIRGHPRGLRRCADERGRHGRPSREANHLGPQRIQAMHTSLLALALGFVPIYTISPEPLSVHGMQLGDIDGDGKVDVVLAHGGSPPLYGVSVLLNRGSGALSQPRSYRISDNGAKGLRIADFNEDQRLDLTVMTRGADGMRSLDVLLGQGEEGFGPPQLVAPNEKVNGVDVGDWNADGHRDIVVGSSSVEGDAPLVLLFGRGDGTFAPPVEHRGEYTLRNLAAGDMNGDGAVDIVAEMYEAPDEGVAAWSVAVFLNDGTGRLAAPPLRHPVTWKYWKDLALLDANRDGRLDVALIPSYENAVAVLRGEGDGKLGEVTRHATGRGPVSLAVGDVDRDGFPDLVTANAEDKTLSVILLGAPGSPPKHWELPLGDTPAAVALGNMDGNAGLEIVSAGETGRITVIGLREP</sequence>
<dbReference type="EMBL" id="SSMQ01000099">
    <property type="protein sequence ID" value="TKC95230.1"/>
    <property type="molecule type" value="Genomic_DNA"/>
</dbReference>
<name>A0A4U1IME6_9BACT</name>
<feature type="compositionally biased region" description="Polar residues" evidence="2">
    <location>
        <begin position="39"/>
        <end position="49"/>
    </location>
</feature>
<feature type="region of interest" description="Disordered" evidence="2">
    <location>
        <begin position="1"/>
        <end position="52"/>
    </location>
</feature>
<proteinExistence type="predicted"/>
<feature type="compositionally biased region" description="Basic and acidic residues" evidence="2">
    <location>
        <begin position="191"/>
        <end position="207"/>
    </location>
</feature>
<feature type="region of interest" description="Disordered" evidence="2">
    <location>
        <begin position="118"/>
        <end position="211"/>
    </location>
</feature>
<evidence type="ECO:0000256" key="2">
    <source>
        <dbReference type="SAM" id="MobiDB-lite"/>
    </source>
</evidence>
<dbReference type="InterPro" id="IPR028994">
    <property type="entry name" value="Integrin_alpha_N"/>
</dbReference>
<dbReference type="Pfam" id="PF13517">
    <property type="entry name" value="FG-GAP_3"/>
    <property type="match status" value="3"/>
</dbReference>
<dbReference type="Gene3D" id="2.130.10.130">
    <property type="entry name" value="Integrin alpha, N-terminal"/>
    <property type="match status" value="2"/>
</dbReference>
<evidence type="ECO:0000256" key="1">
    <source>
        <dbReference type="ARBA" id="ARBA00022729"/>
    </source>
</evidence>
<keyword evidence="4" id="KW-1185">Reference proteome</keyword>
<feature type="compositionally biased region" description="Basic residues" evidence="2">
    <location>
        <begin position="169"/>
        <end position="190"/>
    </location>
</feature>
<evidence type="ECO:0000313" key="4">
    <source>
        <dbReference type="Proteomes" id="UP000309215"/>
    </source>
</evidence>
<comment type="caution">
    <text evidence="3">The sequence shown here is derived from an EMBL/GenBank/DDBJ whole genome shotgun (WGS) entry which is preliminary data.</text>
</comment>
<dbReference type="Proteomes" id="UP000309215">
    <property type="component" value="Unassembled WGS sequence"/>
</dbReference>
<evidence type="ECO:0000313" key="3">
    <source>
        <dbReference type="EMBL" id="TKC95230.1"/>
    </source>
</evidence>
<accession>A0A4U1IME6</accession>
<gene>
    <name evidence="3" type="ORF">E8A74_47275</name>
</gene>
<reference evidence="3 4" key="1">
    <citation type="submission" date="2019-04" db="EMBL/GenBank/DDBJ databases">
        <authorList>
            <person name="Li Y."/>
            <person name="Wang J."/>
        </authorList>
    </citation>
    <scope>NUCLEOTIDE SEQUENCE [LARGE SCALE GENOMIC DNA]</scope>
    <source>
        <strain evidence="3 4">DSM 14668</strain>
    </source>
</reference>
<feature type="compositionally biased region" description="Basic residues" evidence="2">
    <location>
        <begin position="145"/>
        <end position="155"/>
    </location>
</feature>
<dbReference type="InterPro" id="IPR013517">
    <property type="entry name" value="FG-GAP"/>
</dbReference>
<feature type="compositionally biased region" description="Low complexity" evidence="2">
    <location>
        <begin position="156"/>
        <end position="168"/>
    </location>
</feature>
<organism evidence="3 4">
    <name type="scientific">Polyangium fumosum</name>
    <dbReference type="NCBI Taxonomy" id="889272"/>
    <lineage>
        <taxon>Bacteria</taxon>
        <taxon>Pseudomonadati</taxon>
        <taxon>Myxococcota</taxon>
        <taxon>Polyangia</taxon>
        <taxon>Polyangiales</taxon>
        <taxon>Polyangiaceae</taxon>
        <taxon>Polyangium</taxon>
    </lineage>
</organism>
<keyword evidence="1" id="KW-0732">Signal</keyword>
<dbReference type="OrthoDB" id="5487371at2"/>